<feature type="coiled-coil region" evidence="6">
    <location>
        <begin position="2547"/>
        <end position="2574"/>
    </location>
</feature>
<dbReference type="GO" id="GO:0005737">
    <property type="term" value="C:cytoplasm"/>
    <property type="evidence" value="ECO:0007669"/>
    <property type="project" value="UniProtKB-ARBA"/>
</dbReference>
<dbReference type="Pfam" id="PF10495">
    <property type="entry name" value="PACT_coil_coil"/>
    <property type="match status" value="1"/>
</dbReference>
<feature type="coiled-coil region" evidence="6">
    <location>
        <begin position="2614"/>
        <end position="2757"/>
    </location>
</feature>
<dbReference type="GO" id="GO:0005813">
    <property type="term" value="C:centrosome"/>
    <property type="evidence" value="ECO:0007669"/>
    <property type="project" value="UniProtKB-SubCell"/>
</dbReference>
<accession>A0A336KZC7</accession>
<feature type="compositionally biased region" description="Basic and acidic residues" evidence="7">
    <location>
        <begin position="98"/>
        <end position="122"/>
    </location>
</feature>
<dbReference type="InterPro" id="IPR028745">
    <property type="entry name" value="AKAP9/Pericentrin"/>
</dbReference>
<feature type="coiled-coil region" evidence="6">
    <location>
        <begin position="1393"/>
        <end position="1448"/>
    </location>
</feature>
<evidence type="ECO:0000256" key="1">
    <source>
        <dbReference type="ARBA" id="ARBA00004300"/>
    </source>
</evidence>
<feature type="region of interest" description="Disordered" evidence="7">
    <location>
        <begin position="424"/>
        <end position="450"/>
    </location>
</feature>
<evidence type="ECO:0000256" key="2">
    <source>
        <dbReference type="ARBA" id="ARBA00022490"/>
    </source>
</evidence>
<feature type="compositionally biased region" description="Polar residues" evidence="7">
    <location>
        <begin position="940"/>
        <end position="949"/>
    </location>
</feature>
<feature type="compositionally biased region" description="Polar residues" evidence="7">
    <location>
        <begin position="2091"/>
        <end position="2106"/>
    </location>
</feature>
<feature type="region of interest" description="Disordered" evidence="7">
    <location>
        <begin position="136"/>
        <end position="164"/>
    </location>
</feature>
<evidence type="ECO:0000259" key="8">
    <source>
        <dbReference type="Pfam" id="PF10495"/>
    </source>
</evidence>
<name>A0A336KZC7_CULSO</name>
<feature type="compositionally biased region" description="Polar residues" evidence="7">
    <location>
        <begin position="24"/>
        <end position="52"/>
    </location>
</feature>
<feature type="coiled-coil region" evidence="6">
    <location>
        <begin position="978"/>
        <end position="1016"/>
    </location>
</feature>
<feature type="coiled-coil region" evidence="6">
    <location>
        <begin position="2199"/>
        <end position="2296"/>
    </location>
</feature>
<feature type="compositionally biased region" description="Low complexity" evidence="7">
    <location>
        <begin position="62"/>
        <end position="75"/>
    </location>
</feature>
<feature type="compositionally biased region" description="Polar residues" evidence="7">
    <location>
        <begin position="471"/>
        <end position="491"/>
    </location>
</feature>
<keyword evidence="5" id="KW-0206">Cytoskeleton</keyword>
<evidence type="ECO:0000256" key="4">
    <source>
        <dbReference type="ARBA" id="ARBA00023054"/>
    </source>
</evidence>
<reference evidence="10" key="2">
    <citation type="submission" date="2018-07" db="EMBL/GenBank/DDBJ databases">
        <authorList>
            <person name="Quirk P.G."/>
            <person name="Krulwich T.A."/>
        </authorList>
    </citation>
    <scope>NUCLEOTIDE SEQUENCE</scope>
</reference>
<dbReference type="EMBL" id="UFQT01001154">
    <property type="protein sequence ID" value="SSX29184.1"/>
    <property type="molecule type" value="Genomic_DNA"/>
</dbReference>
<dbReference type="PANTHER" id="PTHR44981">
    <property type="entry name" value="PERICENTRIN-LIKE PROTEIN, ISOFORM F"/>
    <property type="match status" value="1"/>
</dbReference>
<feature type="compositionally biased region" description="Basic and acidic residues" evidence="7">
    <location>
        <begin position="435"/>
        <end position="450"/>
    </location>
</feature>
<feature type="coiled-coil region" evidence="6">
    <location>
        <begin position="1827"/>
        <end position="2025"/>
    </location>
</feature>
<dbReference type="VEuPathDB" id="VectorBase:CSON000948"/>
<feature type="coiled-coil region" evidence="6">
    <location>
        <begin position="1628"/>
        <end position="1725"/>
    </location>
</feature>
<dbReference type="GO" id="GO:0060090">
    <property type="term" value="F:molecular adaptor activity"/>
    <property type="evidence" value="ECO:0007669"/>
    <property type="project" value="InterPro"/>
</dbReference>
<reference evidence="9" key="1">
    <citation type="submission" date="2018-04" db="EMBL/GenBank/DDBJ databases">
        <authorList>
            <person name="Go L.Y."/>
            <person name="Mitchell J.A."/>
        </authorList>
    </citation>
    <scope>NUCLEOTIDE SEQUENCE</scope>
    <source>
        <tissue evidence="9">Whole organism</tissue>
    </source>
</reference>
<dbReference type="EMBL" id="UFQS01001154">
    <property type="protein sequence ID" value="SSX09282.1"/>
    <property type="molecule type" value="Genomic_DNA"/>
</dbReference>
<feature type="region of interest" description="Disordered" evidence="7">
    <location>
        <begin position="471"/>
        <end position="498"/>
    </location>
</feature>
<feature type="coiled-coil region" evidence="6">
    <location>
        <begin position="1560"/>
        <end position="1601"/>
    </location>
</feature>
<comment type="subcellular location">
    <subcellularLocation>
        <location evidence="1">Cytoplasm</location>
        <location evidence="1">Cytoskeleton</location>
        <location evidence="1">Microtubule organizing center</location>
        <location evidence="1">Centrosome</location>
    </subcellularLocation>
</comment>
<evidence type="ECO:0000256" key="7">
    <source>
        <dbReference type="SAM" id="MobiDB-lite"/>
    </source>
</evidence>
<feature type="compositionally biased region" description="Acidic residues" evidence="7">
    <location>
        <begin position="80"/>
        <end position="89"/>
    </location>
</feature>
<feature type="compositionally biased region" description="Basic and acidic residues" evidence="7">
    <location>
        <begin position="1"/>
        <end position="22"/>
    </location>
</feature>
<protein>
    <submittedName>
        <fullName evidence="9">CSON000948 protein</fullName>
    </submittedName>
</protein>
<feature type="coiled-coil region" evidence="6">
    <location>
        <begin position="2358"/>
        <end position="2456"/>
    </location>
</feature>
<keyword evidence="2" id="KW-0963">Cytoplasm</keyword>
<keyword evidence="4 6" id="KW-0175">Coiled coil</keyword>
<keyword evidence="3" id="KW-0597">Phosphoprotein</keyword>
<evidence type="ECO:0000313" key="10">
    <source>
        <dbReference type="EMBL" id="SSX29184.1"/>
    </source>
</evidence>
<evidence type="ECO:0000256" key="3">
    <source>
        <dbReference type="ARBA" id="ARBA00022553"/>
    </source>
</evidence>
<dbReference type="PANTHER" id="PTHR44981:SF2">
    <property type="entry name" value="PERICENTRIN-LIKE PROTEIN, ISOFORM F"/>
    <property type="match status" value="1"/>
</dbReference>
<feature type="coiled-coil region" evidence="6">
    <location>
        <begin position="810"/>
        <end position="837"/>
    </location>
</feature>
<feature type="coiled-coil region" evidence="6">
    <location>
        <begin position="682"/>
        <end position="723"/>
    </location>
</feature>
<evidence type="ECO:0000256" key="6">
    <source>
        <dbReference type="SAM" id="Coils"/>
    </source>
</evidence>
<feature type="compositionally biased region" description="Basic and acidic residues" evidence="7">
    <location>
        <begin position="214"/>
        <end position="225"/>
    </location>
</feature>
<sequence>MDKLNETTKLHEHSRSRKDDKTASAATPTADANPSTSGTKNKSQDQILTTLGDSHAEDTNKLSLGSVSSDSLSISYNKNDEDDDDEDQSEVLSNSLQSDRKKSSSMSREDSLENPIRDTKESIEEEIVEEIVEELIEGSANSEDKIPGAKQRKRTLFNLDDDEESMARDLAKKFGIDDSDISIGNIAQDISQPKPSNESDEPVLKIVESSNLKSDFRRSNSRDADSLEEAPNSLESSSSSKENVEPGATIQKPSRNPSKSEIVEKVKELSPLQEDVILINNNKVSLNILKQLQAASSQDNSLNNTTNDISDLAKDTFTQYSNAETSKSVIMPKETQSLREEIQTPDVSGRGFNSLGTAVPYKLPKNIENQDEPTSVSPSMSCGEEDKSIEEMIIENSIEISSKSCVIDDIVQHTDNIKQNIDFEFRENDDEEDDQPKSEMKEKSPDSPENLKEKILLNSATFAELQLQRQAEGSSNVIDESSPAKNNTSMDEQPVIKKMQRADTFTKEVLDDISEESRASSDHIGRSLPEETSSKLIEKGSMMRRILEQNITKRGEITNQTLSSDILEKTTSTINDTTMSSANQQEEAVNLDVMRTMEARIKDLQNIVSSKDICISALNSRLENLSRRGSWKEGRDSLPNVNLGSGKESSSFTSTIYKDVNEDAMADIIDVQAELMERDTLIDQLTERLQQSIADREQLQKQGETLTQEVEALKRQLADTLELIKKPPQFNQSFQQQGNQRLSQVSIDLVSDFDEDEGDTGVNPFDLELDMYNLSTAEFSQEIENFRQILKPEELKIFCLIQKKFDEFLRQELEKVQESHESELKILRDELESEKSRGQKVLCELRSELESKHTQEMEKLRTYFEQKCSDLEKQFSEDVFSQHSRRHSAADTGSDISDQENLPEEKVASKPSTPKHKSSLYFTSPTHRKITPTSLEAKGSKNSSPSKKTSFVVGRSLNKTDEPQITDLDAEMTLDELKLHYETKIEEARQHYEEIIEKLENRLKHQETRVAEHSELRTSDVVATTNQVEVEHEQKNTQEHEIPGATTFSTSTNISQWHEEEQQEFQAIVADFERRLKEQVQLAREDVIRELEEQFQALASDKAPKESDWPREFLLLREQFTAKSQLEITQLKIQHAEEMARIKSDYEWKLQQKLKRQNKFDSSRDLDKIINERDTLRELSSTLRWVLGELAKYFSVYENDLNATLFEELQRYADQALLETSTALEDQAQIEEIQENEINKTVINESVISTVSNTSKKFVKYAADMSGILSLIEEPSIMSLLSKKPGQDQEYDVNVEDCLEKLKKEACHLLGLSQQLCKYKDDEKMSDKSDSCEEEDGLKSSKKRSVAIAATKSLDDNAITVNQQRYARIEVPPTNSLPIFTSEDIASISFEPKSELNVKLHELKNRLLKSEDERRSLETELAETLSRHDSLAQELKDVKQQLVSLESNKEMISEGYGVNPMGQPIKSHATSLLELQERAKSFLTPSENSSTNNNSQLLQLIEDFCRESDRYFEEGKQGEDDLKLQKHIQTNTKTQKDVVSSRKCKIHIAHSNCCACYESCEQIEAADKQLKATRKFLEEQAAEREHERDDFTKEIERLKAVIRDRDKERGVHERTEKEELYGELCISHEQVLAQVDQMKQQIESLQQEITEGEDKRSKLESDLKDSLNKIYDLREIITELENQIESRTTQEAIYCDRIKELEAYIDAQNTANDTLTNEVETLRLNMDEKAFLERITYLEGELKKLRPSGEQSIVLETISDNLRVIETTLDRKTKFLESLHADVCSASCSSPSEDISHQDSPIKKLDSLPLEPGSLPVDEVQRIIEKLAKHSRAEEAAVKRIKDLEMQIVSSRVTVSELQNERDILQERMSEQLARISSLQSRLDEQRLRAEELHRQGTSDLNIRVHDLQNEVTNLKETLIARDNQIKNLNTALENSKNAIERLEVELAIRPMNETAEHIQKLENNLRQQKEDNEALRDKIKNEMINKLAIPDLIETMLSDKNEEIDHLKEKLMAKERELQTYAHLFDKQNPSKNETGLDDQKSARTLSDIISLSEYDEPDVMRRQAQAQERSNDFAIPGASLHGFPMETSSKHFNSTQRTGTTTDTLFGPRASTSRKDNSTFARPEFYPNMSDYPKDANSVTPDMQPRHINFSLAEETASSVRLRRENLLGTPAIIEEITDEDLSQIAEEPQKEEIEELRKQAARVPILEKEIESLKLELDQFSVESKDKVDGIVNERKELQAEINDLRIKVSEMQKIEVELKYKSREIEDLNAKLRQFQTEMESRNEEIAILQDKSDSKAAECETLQLEIERMRKSDITKRLMFQIDTLTQQVDSLNKIISHKDELLSKLEKDATNHAKAERDNSSLEGDLHRMKNELHETKQKLTDKLISYEKMKIDLVEATKEIEILKQCIHQKDALIRNTSGGELSVISAQLQEAQNENLELKTELERLKCILGGGEHSQDSQDLQKQSDTLDARLTELKSLLDQEIQKCQNLMQIRDDLQSDFNELKRCYDIEKDNGMKLQMILDTERKQSNSMANQDANLIQALRIRLDAALDNEAALQEALEKERAKSDHLAGVQRTKSFDNYIMMRSPLESPKKFHRSSDFDSEAISRLESEIKMLTAQKERERERVIDMQNILERERQRFESDISERNEYIENMKREVTRISKDKEMLENELDHTQEKLMLSQREIESLEQRLVQMQELDSRRSVRRGKEIVESSKTATDLHGVKEKLKEVEKERDSLCETIARLKQDIERGAQREAKYAEALSQANLDCAVPEQFMEKLREMNRLLTENAKENRQLVETMQILSEERRDLQKRIIELEQDGANFYPRSDLEERANHLFGKYLRTESYRKALVHQKRYLLMVLAVYEENEAKAISMLGNEKKPPKRKPTFRGAVYVVIAIERMKYVVRRWHSGKRVATKAVFSQQFAPRRSQSASNNVWTTSHGDHIHYGLNPTSPPCRDRPCSNTTPNLSTIRSNRIHGENTASPIPNQLITEFTETVNISSN</sequence>
<feature type="compositionally biased region" description="Low complexity" evidence="7">
    <location>
        <begin position="229"/>
        <end position="241"/>
    </location>
</feature>
<feature type="region of interest" description="Disordered" evidence="7">
    <location>
        <begin position="879"/>
        <end position="951"/>
    </location>
</feature>
<feature type="domain" description="Pericentrin/AKAP-450 centrosomal targeting" evidence="8">
    <location>
        <begin position="2850"/>
        <end position="2919"/>
    </location>
</feature>
<feature type="coiled-coil region" evidence="6">
    <location>
        <begin position="2786"/>
        <end position="2830"/>
    </location>
</feature>
<gene>
    <name evidence="9" type="primary">CSON000948</name>
</gene>
<evidence type="ECO:0000313" key="9">
    <source>
        <dbReference type="EMBL" id="SSX09282.1"/>
    </source>
</evidence>
<proteinExistence type="predicted"/>
<dbReference type="InterPro" id="IPR019528">
    <property type="entry name" value="PACT_domain"/>
</dbReference>
<evidence type="ECO:0000256" key="5">
    <source>
        <dbReference type="ARBA" id="ARBA00023212"/>
    </source>
</evidence>
<feature type="region of interest" description="Disordered" evidence="7">
    <location>
        <begin position="2091"/>
        <end position="2133"/>
    </location>
</feature>
<feature type="region of interest" description="Disordered" evidence="7">
    <location>
        <begin position="181"/>
        <end position="261"/>
    </location>
</feature>
<organism evidence="9">
    <name type="scientific">Culicoides sonorensis</name>
    <name type="common">Biting midge</name>
    <dbReference type="NCBI Taxonomy" id="179676"/>
    <lineage>
        <taxon>Eukaryota</taxon>
        <taxon>Metazoa</taxon>
        <taxon>Ecdysozoa</taxon>
        <taxon>Arthropoda</taxon>
        <taxon>Hexapoda</taxon>
        <taxon>Insecta</taxon>
        <taxon>Pterygota</taxon>
        <taxon>Neoptera</taxon>
        <taxon>Endopterygota</taxon>
        <taxon>Diptera</taxon>
        <taxon>Nematocera</taxon>
        <taxon>Chironomoidea</taxon>
        <taxon>Ceratopogonidae</taxon>
        <taxon>Ceratopogoninae</taxon>
        <taxon>Culicoides</taxon>
        <taxon>Monoculicoides</taxon>
    </lineage>
</organism>
<dbReference type="GO" id="GO:0007165">
    <property type="term" value="P:signal transduction"/>
    <property type="evidence" value="ECO:0007669"/>
    <property type="project" value="InterPro"/>
</dbReference>
<feature type="region of interest" description="Disordered" evidence="7">
    <location>
        <begin position="1"/>
        <end position="123"/>
    </location>
</feature>